<proteinExistence type="predicted"/>
<dbReference type="EMBL" id="CAJVPW010071292">
    <property type="protein sequence ID" value="CAG8793251.1"/>
    <property type="molecule type" value="Genomic_DNA"/>
</dbReference>
<comment type="caution">
    <text evidence="1">The sequence shown here is derived from an EMBL/GenBank/DDBJ whole genome shotgun (WGS) entry which is preliminary data.</text>
</comment>
<evidence type="ECO:0000313" key="2">
    <source>
        <dbReference type="Proteomes" id="UP000789366"/>
    </source>
</evidence>
<evidence type="ECO:0000313" key="1">
    <source>
        <dbReference type="EMBL" id="CAG8793251.1"/>
    </source>
</evidence>
<feature type="non-terminal residue" evidence="1">
    <location>
        <position position="104"/>
    </location>
</feature>
<protein>
    <submittedName>
        <fullName evidence="1">12266_t:CDS:1</fullName>
    </submittedName>
</protein>
<reference evidence="1" key="1">
    <citation type="submission" date="2021-06" db="EMBL/GenBank/DDBJ databases">
        <authorList>
            <person name="Kallberg Y."/>
            <person name="Tangrot J."/>
            <person name="Rosling A."/>
        </authorList>
    </citation>
    <scope>NUCLEOTIDE SEQUENCE</scope>
    <source>
        <strain evidence="1">28 12/20/2015</strain>
    </source>
</reference>
<dbReference type="Proteomes" id="UP000789366">
    <property type="component" value="Unassembled WGS sequence"/>
</dbReference>
<sequence length="104" mass="12171">HKNYVILALSTGLILPAIIAATWGDALGGLLYGYHNYHHEFPKDYRNGYRLFDYDPSKWVIWFFHCCTNQVPSVARVPDNEIRKARSNMKLLEAQREREQCDWG</sequence>
<gene>
    <name evidence="1" type="ORF">SPELUC_LOCUS17417</name>
</gene>
<keyword evidence="2" id="KW-1185">Reference proteome</keyword>
<feature type="non-terminal residue" evidence="1">
    <location>
        <position position="1"/>
    </location>
</feature>
<accession>A0ACA9RH95</accession>
<organism evidence="1 2">
    <name type="scientific">Cetraspora pellucida</name>
    <dbReference type="NCBI Taxonomy" id="1433469"/>
    <lineage>
        <taxon>Eukaryota</taxon>
        <taxon>Fungi</taxon>
        <taxon>Fungi incertae sedis</taxon>
        <taxon>Mucoromycota</taxon>
        <taxon>Glomeromycotina</taxon>
        <taxon>Glomeromycetes</taxon>
        <taxon>Diversisporales</taxon>
        <taxon>Gigasporaceae</taxon>
        <taxon>Cetraspora</taxon>
    </lineage>
</organism>
<name>A0ACA9RH95_9GLOM</name>